<evidence type="ECO:0000313" key="10">
    <source>
        <dbReference type="Proteomes" id="UP000015104"/>
    </source>
</evidence>
<gene>
    <name evidence="9" type="primary">107363740</name>
</gene>
<dbReference type="GO" id="GO:0006606">
    <property type="term" value="P:protein import into nucleus"/>
    <property type="evidence" value="ECO:0007669"/>
    <property type="project" value="InterPro"/>
</dbReference>
<dbReference type="InterPro" id="IPR032413">
    <property type="entry name" value="Arm_3"/>
</dbReference>
<feature type="compositionally biased region" description="Basic and acidic residues" evidence="7">
    <location>
        <begin position="22"/>
        <end position="44"/>
    </location>
</feature>
<dbReference type="Proteomes" id="UP000015104">
    <property type="component" value="Unassembled WGS sequence"/>
</dbReference>
<feature type="repeat" description="ARM" evidence="6">
    <location>
        <begin position="202"/>
        <end position="230"/>
    </location>
</feature>
<dbReference type="PANTHER" id="PTHR23316">
    <property type="entry name" value="IMPORTIN ALPHA"/>
    <property type="match status" value="1"/>
</dbReference>
<feature type="compositionally biased region" description="Polar residues" evidence="7">
    <location>
        <begin position="62"/>
        <end position="71"/>
    </location>
</feature>
<dbReference type="KEGG" id="tut:107363740"/>
<evidence type="ECO:0000256" key="2">
    <source>
        <dbReference type="ARBA" id="ARBA00022448"/>
    </source>
</evidence>
<evidence type="ECO:0000256" key="3">
    <source>
        <dbReference type="ARBA" id="ARBA00022737"/>
    </source>
</evidence>
<dbReference type="EMBL" id="CAEY01000437">
    <property type="status" value="NOT_ANNOTATED_CDS"/>
    <property type="molecule type" value="Genomic_DNA"/>
</dbReference>
<evidence type="ECO:0000259" key="8">
    <source>
        <dbReference type="PROSITE" id="PS51214"/>
    </source>
</evidence>
<feature type="repeat" description="ARM" evidence="6">
    <location>
        <begin position="160"/>
        <end position="202"/>
    </location>
</feature>
<dbReference type="EnsemblMetazoa" id="tetur01g03080.1">
    <property type="protein sequence ID" value="tetur01g03080.1"/>
    <property type="gene ID" value="tetur01g03080"/>
</dbReference>
<evidence type="ECO:0000313" key="9">
    <source>
        <dbReference type="EnsemblMetazoa" id="tetur01g03080.1"/>
    </source>
</evidence>
<dbReference type="Gene3D" id="1.25.10.10">
    <property type="entry name" value="Leucine-rich Repeat Variant"/>
    <property type="match status" value="1"/>
</dbReference>
<feature type="domain" description="IBB" evidence="8">
    <location>
        <begin position="1"/>
        <end position="57"/>
    </location>
</feature>
<keyword evidence="10" id="KW-1185">Reference proteome</keyword>
<dbReference type="InterPro" id="IPR002652">
    <property type="entry name" value="Importin-a_IBB"/>
</dbReference>
<proteinExistence type="inferred from homology"/>
<dbReference type="OrthoDB" id="29145at2759"/>
<evidence type="ECO:0000256" key="5">
    <source>
        <dbReference type="PIRNR" id="PIRNR005673"/>
    </source>
</evidence>
<keyword evidence="4 5" id="KW-0653">Protein transport</keyword>
<dbReference type="AlphaFoldDB" id="T1JQG0"/>
<dbReference type="GO" id="GO:0005737">
    <property type="term" value="C:cytoplasm"/>
    <property type="evidence" value="ECO:0007669"/>
    <property type="project" value="InterPro"/>
</dbReference>
<dbReference type="Pfam" id="PF01749">
    <property type="entry name" value="IBB"/>
    <property type="match status" value="1"/>
</dbReference>
<dbReference type="eggNOG" id="KOG0166">
    <property type="taxonomic scope" value="Eukaryota"/>
</dbReference>
<organism evidence="9 10">
    <name type="scientific">Tetranychus urticae</name>
    <name type="common">Two-spotted spider mite</name>
    <dbReference type="NCBI Taxonomy" id="32264"/>
    <lineage>
        <taxon>Eukaryota</taxon>
        <taxon>Metazoa</taxon>
        <taxon>Ecdysozoa</taxon>
        <taxon>Arthropoda</taxon>
        <taxon>Chelicerata</taxon>
        <taxon>Arachnida</taxon>
        <taxon>Acari</taxon>
        <taxon>Acariformes</taxon>
        <taxon>Trombidiformes</taxon>
        <taxon>Prostigmata</taxon>
        <taxon>Eleutherengona</taxon>
        <taxon>Raphignathae</taxon>
        <taxon>Tetranychoidea</taxon>
        <taxon>Tetranychidae</taxon>
        <taxon>Tetranychus</taxon>
    </lineage>
</organism>
<protein>
    <recommendedName>
        <fullName evidence="5">Importin subunit alpha</fullName>
    </recommendedName>
</protein>
<comment type="similarity">
    <text evidence="1 5">Belongs to the importin alpha family.</text>
</comment>
<dbReference type="FunFam" id="1.25.10.10:FF:000013">
    <property type="entry name" value="Importin subunit alpha"/>
    <property type="match status" value="1"/>
</dbReference>
<sequence>MSAASNLAPHRQRYKNAALDAQELRRRREEEGVQLRKQKRETELRKRRNLDDSALDDDSVPGTDTGNQSGQVSTITQEMIESLYSDNVAAQLQATQNYRKLLSKEPNPPIDEIINTGIVPKFVEFLRRDDNPTLQFEAAWALTNIASGTSSQTRKVIEAGAVPVFIHLLSSNNEDVQEQAVWALGNIAGDSPDCRDFVLNNGVLPPLLKLLGSSTRLSMTRNAVWTLSNLCRGKSPFPNFEQVSPCLPVLSRLLYHNDSDVLADACWALSYLSDGPNEKIQAVIDSGVCRRLVELLLHSSQAVVSAALRAVGNIVTGDDLQTQIILNCNALPYLKDLLSSTKETIRKEACWTISNITAGNRQQIQAVVKADIFPILIDLLQNADFKIRKEAAWAITNATSGGSPEQVKYLVELGCIPPMCELLGVSDAKTIQVALNGLENILKFGEPHVKTNPGAVNPYANIIEECFGLDKIEFLQSHENVDIYQKAYDIIEKFFGTEDEEAAIKPEVDTDNHQFRFGAPDDPNAATGGQPFTF</sequence>
<feature type="repeat" description="ARM" evidence="6">
    <location>
        <begin position="117"/>
        <end position="160"/>
    </location>
</feature>
<dbReference type="PIRSF" id="PIRSF005673">
    <property type="entry name" value="Importin_alpha"/>
    <property type="match status" value="1"/>
</dbReference>
<dbReference type="SUPFAM" id="SSF48371">
    <property type="entry name" value="ARM repeat"/>
    <property type="match status" value="1"/>
</dbReference>
<reference evidence="10" key="1">
    <citation type="submission" date="2011-08" db="EMBL/GenBank/DDBJ databases">
        <authorList>
            <person name="Rombauts S."/>
        </authorList>
    </citation>
    <scope>NUCLEOTIDE SEQUENCE</scope>
    <source>
        <strain evidence="10">London</strain>
    </source>
</reference>
<dbReference type="InterPro" id="IPR011989">
    <property type="entry name" value="ARM-like"/>
</dbReference>
<dbReference type="OMA" id="EMIQMLY"/>
<dbReference type="SMART" id="SM00185">
    <property type="entry name" value="ARM"/>
    <property type="match status" value="8"/>
</dbReference>
<evidence type="ECO:0000256" key="6">
    <source>
        <dbReference type="PROSITE-ProRule" id="PRU00259"/>
    </source>
</evidence>
<name>T1JQG0_TETUR</name>
<evidence type="ECO:0000256" key="7">
    <source>
        <dbReference type="SAM" id="MobiDB-lite"/>
    </source>
</evidence>
<dbReference type="STRING" id="32264.T1JQG0"/>
<dbReference type="InterPro" id="IPR000225">
    <property type="entry name" value="Armadillo"/>
</dbReference>
<accession>T1JQG0</accession>
<keyword evidence="2 5" id="KW-0813">Transport</keyword>
<dbReference type="Pfam" id="PF16186">
    <property type="entry name" value="Arm_3"/>
    <property type="match status" value="1"/>
</dbReference>
<dbReference type="Pfam" id="PF00514">
    <property type="entry name" value="Arm"/>
    <property type="match status" value="8"/>
</dbReference>
<keyword evidence="3" id="KW-0677">Repeat</keyword>
<feature type="region of interest" description="Disordered" evidence="7">
    <location>
        <begin position="1"/>
        <end position="71"/>
    </location>
</feature>
<dbReference type="PROSITE" id="PS51214">
    <property type="entry name" value="IBB"/>
    <property type="match status" value="1"/>
</dbReference>
<dbReference type="GO" id="GO:0061608">
    <property type="term" value="F:nuclear import signal receptor activity"/>
    <property type="evidence" value="ECO:0007669"/>
    <property type="project" value="InterPro"/>
</dbReference>
<dbReference type="PROSITE" id="PS50176">
    <property type="entry name" value="ARM_REPEAT"/>
    <property type="match status" value="3"/>
</dbReference>
<dbReference type="HOGENOM" id="CLU_018084_6_0_1"/>
<reference evidence="9" key="2">
    <citation type="submission" date="2015-06" db="UniProtKB">
        <authorList>
            <consortium name="EnsemblMetazoa"/>
        </authorList>
    </citation>
    <scope>IDENTIFICATION</scope>
</reference>
<dbReference type="Gene3D" id="1.20.5.690">
    <property type="entry name" value="Importin-alpha, importin-beta-binding domain"/>
    <property type="match status" value="1"/>
</dbReference>
<dbReference type="InterPro" id="IPR024931">
    <property type="entry name" value="Importin_alpha"/>
</dbReference>
<dbReference type="InterPro" id="IPR016024">
    <property type="entry name" value="ARM-type_fold"/>
</dbReference>
<evidence type="ECO:0000256" key="4">
    <source>
        <dbReference type="ARBA" id="ARBA00022927"/>
    </source>
</evidence>
<dbReference type="InterPro" id="IPR036975">
    <property type="entry name" value="Importin-a_IBB_sf"/>
</dbReference>
<evidence type="ECO:0000256" key="1">
    <source>
        <dbReference type="ARBA" id="ARBA00010394"/>
    </source>
</evidence>